<feature type="compositionally biased region" description="Pro residues" evidence="1">
    <location>
        <begin position="189"/>
        <end position="203"/>
    </location>
</feature>
<feature type="compositionally biased region" description="Pro residues" evidence="1">
    <location>
        <begin position="133"/>
        <end position="149"/>
    </location>
</feature>
<dbReference type="VEuPathDB" id="CryptoDB:Cvel_23991"/>
<feature type="region of interest" description="Disordered" evidence="1">
    <location>
        <begin position="29"/>
        <end position="243"/>
    </location>
</feature>
<feature type="compositionally biased region" description="Polar residues" evidence="1">
    <location>
        <begin position="77"/>
        <end position="86"/>
    </location>
</feature>
<accession>A0A0K6S8H0</accession>
<name>A0A0K6S8H0_9ALVE</name>
<feature type="compositionally biased region" description="Polar residues" evidence="1">
    <location>
        <begin position="151"/>
        <end position="160"/>
    </location>
</feature>
<feature type="compositionally biased region" description="Polar residues" evidence="1">
    <location>
        <begin position="95"/>
        <end position="109"/>
    </location>
</feature>
<sequence length="243" mass="25238">EKEKVQEKKDRDAPAAVALCFPFAEASLKASPANGQKEMPAAVSRGRGEGERGALKMLGKSAGSSPSRDGSTLIPPENSNSLSLSRSAGAGCDSSAPTMQQTEVSQVGRNSIVPCPLGATQEHGRGDGWTGAIPPPPPASGPLPLPPPQYAQRQNATSHPQDSHLKMNPPALGGHQPGNQTEATHAIPHPQPCPPTPTSPTSPSPSCSFDRNVILFTPAPSVAPPSRPAPDPWRFKTKLGLQT</sequence>
<dbReference type="EMBL" id="CDMZ01001705">
    <property type="protein sequence ID" value="CUC09803.1"/>
    <property type="molecule type" value="Genomic_DNA"/>
</dbReference>
<reference evidence="2" key="1">
    <citation type="submission" date="2014-11" db="EMBL/GenBank/DDBJ databases">
        <title>Molecular phylogeny of cliff fern family Woodsiaceae with morphological implications.</title>
        <authorList>
            <person name="Shao Y.-Z."/>
            <person name="Wei R."/>
            <person name="Zhang X.-C."/>
        </authorList>
    </citation>
    <scope>NUCLEOTIDE SEQUENCE</scope>
</reference>
<feature type="non-terminal residue" evidence="2">
    <location>
        <position position="1"/>
    </location>
</feature>
<organism evidence="2">
    <name type="scientific">Chromera velia CCMP2878</name>
    <dbReference type="NCBI Taxonomy" id="1169474"/>
    <lineage>
        <taxon>Eukaryota</taxon>
        <taxon>Sar</taxon>
        <taxon>Alveolata</taxon>
        <taxon>Colpodellida</taxon>
        <taxon>Chromeraceae</taxon>
        <taxon>Chromera</taxon>
    </lineage>
</organism>
<feature type="compositionally biased region" description="Pro residues" evidence="1">
    <location>
        <begin position="221"/>
        <end position="231"/>
    </location>
</feature>
<evidence type="ECO:0000313" key="2">
    <source>
        <dbReference type="EMBL" id="CUC09803.1"/>
    </source>
</evidence>
<protein>
    <submittedName>
        <fullName evidence="2">Uncharacterized protein</fullName>
    </submittedName>
</protein>
<gene>
    <name evidence="2" type="ORF">Cvel_23991.t1.CR2</name>
</gene>
<evidence type="ECO:0000256" key="1">
    <source>
        <dbReference type="SAM" id="MobiDB-lite"/>
    </source>
</evidence>
<dbReference type="AlphaFoldDB" id="A0A0K6S8H0"/>
<proteinExistence type="predicted"/>